<dbReference type="Proteomes" id="UP001642720">
    <property type="component" value="Unassembled WGS sequence"/>
</dbReference>
<proteinExistence type="predicted"/>
<organism evidence="2 3">
    <name type="scientific">Trichoderma ghanense</name>
    <dbReference type="NCBI Taxonomy" id="65468"/>
    <lineage>
        <taxon>Eukaryota</taxon>
        <taxon>Fungi</taxon>
        <taxon>Dikarya</taxon>
        <taxon>Ascomycota</taxon>
        <taxon>Pezizomycotina</taxon>
        <taxon>Sordariomycetes</taxon>
        <taxon>Hypocreomycetidae</taxon>
        <taxon>Hypocreales</taxon>
        <taxon>Hypocreaceae</taxon>
        <taxon>Trichoderma</taxon>
    </lineage>
</organism>
<sequence>MTKSNRLPKQNHHRARAQRRDDNNYVNSRHFIQTSKQEPASDPSDSSEYDTCSGYESAPGYDSSLENSSEYDPFFGCGSSCGAPSSFGSRAATPDSESPDQGSDSPIADSNSPHPLVARKEYVAQNRGSSTAMSNAAVDSKDSKSNGSPGTASSTTSKPSTASFAPVGASAFSSSGYSKK</sequence>
<reference evidence="2 3" key="1">
    <citation type="submission" date="2018-01" db="EMBL/GenBank/DDBJ databases">
        <title>Genome characterization of the sugarcane-associated fungus Trichoderma ghanense CCMA-1212 and their application in lignocelulose bioconversion.</title>
        <authorList>
            <person name="Steindorff A.S."/>
            <person name="Mendes T.D."/>
            <person name="Vilela E.S.D."/>
            <person name="Rodrigues D.S."/>
            <person name="Formighieri E.F."/>
            <person name="Melo I.S."/>
            <person name="Favaro L.C.L."/>
        </authorList>
    </citation>
    <scope>NUCLEOTIDE SEQUENCE [LARGE SCALE GENOMIC DNA]</scope>
    <source>
        <strain evidence="2 3">CCMA-1212</strain>
    </source>
</reference>
<feature type="compositionally biased region" description="Low complexity" evidence="1">
    <location>
        <begin position="145"/>
        <end position="163"/>
    </location>
</feature>
<feature type="compositionally biased region" description="Polar residues" evidence="1">
    <location>
        <begin position="171"/>
        <end position="180"/>
    </location>
</feature>
<gene>
    <name evidence="2" type="ORF">CCMA1212_008255</name>
</gene>
<feature type="region of interest" description="Disordered" evidence="1">
    <location>
        <begin position="1"/>
        <end position="69"/>
    </location>
</feature>
<comment type="caution">
    <text evidence="2">The sequence shown here is derived from an EMBL/GenBank/DDBJ whole genome shotgun (WGS) entry which is preliminary data.</text>
</comment>
<dbReference type="RefSeq" id="XP_073556210.1">
    <property type="nucleotide sequence ID" value="XM_073705396.1"/>
</dbReference>
<dbReference type="GeneID" id="300579846"/>
<dbReference type="EMBL" id="PPTA01000012">
    <property type="protein sequence ID" value="TFB00009.1"/>
    <property type="molecule type" value="Genomic_DNA"/>
</dbReference>
<feature type="region of interest" description="Disordered" evidence="1">
    <location>
        <begin position="85"/>
        <end position="180"/>
    </location>
</feature>
<evidence type="ECO:0000313" key="2">
    <source>
        <dbReference type="EMBL" id="TFB00009.1"/>
    </source>
</evidence>
<keyword evidence="3" id="KW-1185">Reference proteome</keyword>
<protein>
    <submittedName>
        <fullName evidence="2">Uncharacterized protein</fullName>
    </submittedName>
</protein>
<name>A0ABY2GVM5_9HYPO</name>
<accession>A0ABY2GVM5</accession>
<evidence type="ECO:0000256" key="1">
    <source>
        <dbReference type="SAM" id="MobiDB-lite"/>
    </source>
</evidence>
<feature type="compositionally biased region" description="Polar residues" evidence="1">
    <location>
        <begin position="95"/>
        <end position="113"/>
    </location>
</feature>
<evidence type="ECO:0000313" key="3">
    <source>
        <dbReference type="Proteomes" id="UP001642720"/>
    </source>
</evidence>
<feature type="compositionally biased region" description="Polar residues" evidence="1">
    <location>
        <begin position="24"/>
        <end position="50"/>
    </location>
</feature>